<reference evidence="1 2" key="1">
    <citation type="submission" date="2017-03" db="EMBL/GenBank/DDBJ databases">
        <title>Genome sequence of Clostridium chromiireducens DSM 23318.</title>
        <authorList>
            <person name="Poehlein A."/>
            <person name="Daniel R."/>
        </authorList>
    </citation>
    <scope>NUCLEOTIDE SEQUENCE [LARGE SCALE GENOMIC DNA]</scope>
    <source>
        <strain evidence="1 2">DSM 23318</strain>
    </source>
</reference>
<dbReference type="STRING" id="225345.CLCHR_30420"/>
<sequence>MEFLEWAAAYDNGDIDMRSKAKHDEWRKCSSVMR</sequence>
<accession>A0A1V4ILC9</accession>
<organism evidence="1 2">
    <name type="scientific">Clostridium chromiireducens</name>
    <dbReference type="NCBI Taxonomy" id="225345"/>
    <lineage>
        <taxon>Bacteria</taxon>
        <taxon>Bacillati</taxon>
        <taxon>Bacillota</taxon>
        <taxon>Clostridia</taxon>
        <taxon>Eubacteriales</taxon>
        <taxon>Clostridiaceae</taxon>
        <taxon>Clostridium</taxon>
    </lineage>
</organism>
<dbReference type="EMBL" id="MZGT01000041">
    <property type="protein sequence ID" value="OPJ60277.1"/>
    <property type="molecule type" value="Genomic_DNA"/>
</dbReference>
<protein>
    <submittedName>
        <fullName evidence="1">Uncharacterized protein</fullName>
    </submittedName>
</protein>
<comment type="caution">
    <text evidence="1">The sequence shown here is derived from an EMBL/GenBank/DDBJ whole genome shotgun (WGS) entry which is preliminary data.</text>
</comment>
<proteinExistence type="predicted"/>
<name>A0A1V4ILC9_9CLOT</name>
<dbReference type="AlphaFoldDB" id="A0A1V4ILC9"/>
<evidence type="ECO:0000313" key="2">
    <source>
        <dbReference type="Proteomes" id="UP000191056"/>
    </source>
</evidence>
<gene>
    <name evidence="1" type="ORF">CLCHR_30420</name>
</gene>
<keyword evidence="2" id="KW-1185">Reference proteome</keyword>
<dbReference type="Proteomes" id="UP000191056">
    <property type="component" value="Unassembled WGS sequence"/>
</dbReference>
<evidence type="ECO:0000313" key="1">
    <source>
        <dbReference type="EMBL" id="OPJ60277.1"/>
    </source>
</evidence>